<keyword evidence="1 10" id="KW-1003">Cell membrane</keyword>
<gene>
    <name evidence="10 14" type="primary">murG</name>
    <name evidence="14" type="ORF">NWE73_04175</name>
</gene>
<keyword evidence="4 10" id="KW-0808">Transferase</keyword>
<dbReference type="InterPro" id="IPR007235">
    <property type="entry name" value="Glyco_trans_28_C"/>
</dbReference>
<evidence type="ECO:0000256" key="8">
    <source>
        <dbReference type="ARBA" id="ARBA00023306"/>
    </source>
</evidence>
<proteinExistence type="inferred from homology"/>
<feature type="transmembrane region" description="Helical" evidence="11">
    <location>
        <begin position="97"/>
        <end position="119"/>
    </location>
</feature>
<dbReference type="NCBIfam" id="TIGR01133">
    <property type="entry name" value="murG"/>
    <property type="match status" value="1"/>
</dbReference>
<evidence type="ECO:0000256" key="1">
    <source>
        <dbReference type="ARBA" id="ARBA00022475"/>
    </source>
</evidence>
<feature type="binding site" evidence="10">
    <location>
        <position position="127"/>
    </location>
    <ligand>
        <name>UDP-N-acetyl-alpha-D-glucosamine</name>
        <dbReference type="ChEBI" id="CHEBI:57705"/>
    </ligand>
</feature>
<evidence type="ECO:0000256" key="11">
    <source>
        <dbReference type="SAM" id="Phobius"/>
    </source>
</evidence>
<feature type="binding site" evidence="10">
    <location>
        <begin position="13"/>
        <end position="15"/>
    </location>
    <ligand>
        <name>UDP-N-acetyl-alpha-D-glucosamine</name>
        <dbReference type="ChEBI" id="CHEBI:57705"/>
    </ligand>
</feature>
<evidence type="ECO:0000256" key="9">
    <source>
        <dbReference type="ARBA" id="ARBA00023316"/>
    </source>
</evidence>
<dbReference type="InterPro" id="IPR006009">
    <property type="entry name" value="GlcNAc_MurG"/>
</dbReference>
<comment type="caution">
    <text evidence="14">The sequence shown here is derived from an EMBL/GenBank/DDBJ whole genome shotgun (WGS) entry which is preliminary data.</text>
</comment>
<evidence type="ECO:0000256" key="7">
    <source>
        <dbReference type="ARBA" id="ARBA00023136"/>
    </source>
</evidence>
<keyword evidence="8 10" id="KW-0131">Cell cycle</keyword>
<evidence type="ECO:0000256" key="3">
    <source>
        <dbReference type="ARBA" id="ARBA00022676"/>
    </source>
</evidence>
<comment type="catalytic activity">
    <reaction evidence="10">
        <text>di-trans,octa-cis-undecaprenyl diphospho-N-acetyl-alpha-D-muramoyl-L-alanyl-D-glutamyl-meso-2,6-diaminopimeloyl-D-alanyl-D-alanine + UDP-N-acetyl-alpha-D-glucosamine = di-trans,octa-cis-undecaprenyl diphospho-[N-acetyl-alpha-D-glucosaminyl-(1-&gt;4)]-N-acetyl-alpha-D-muramoyl-L-alanyl-D-glutamyl-meso-2,6-diaminopimeloyl-D-alanyl-D-alanine + UDP + H(+)</text>
        <dbReference type="Rhea" id="RHEA:31227"/>
        <dbReference type="ChEBI" id="CHEBI:15378"/>
        <dbReference type="ChEBI" id="CHEBI:57705"/>
        <dbReference type="ChEBI" id="CHEBI:58223"/>
        <dbReference type="ChEBI" id="CHEBI:61387"/>
        <dbReference type="ChEBI" id="CHEBI:61388"/>
        <dbReference type="EC" id="2.4.1.227"/>
    </reaction>
</comment>
<sequence length="356" mass="39087">MSKRNIVIAGGGTGGHIYPGIAIARAIQKVDPSVEIHFVGTAQGLESKIVPREGFPLHLIESGQLNVKSPIKKIKTLLKIPYGLWQSIRLLMQLKPLYVIGVGGYASGPFVLAASMIGFNTAIWEPNAMPGMANRLLSRFVDKCFVVFSEAGKYLKNDTVIPAGMPVRQEIEDAIHDTQKDEKFHLLAFGGSQGSRVINYCLNDAVKLGGDWVKDLSVVHQLGKLDYQDVSAKYQGAPCEVQVHEFIFDMPKYYKWADIIVSRGGASSIAEAAAFGIIPIIIPLPAADDHQQKNAESLVAKNAGRMILQKDLTPERLISEVQSLRQDKALREQMVRNIKSLYIPQAATTIAKEILQ</sequence>
<dbReference type="EC" id="2.4.1.227" evidence="10"/>
<comment type="function">
    <text evidence="10">Cell wall formation. Catalyzes the transfer of a GlcNAc subunit on undecaprenyl-pyrophosphoryl-MurNAc-pentapeptide (lipid intermediate I) to form undecaprenyl-pyrophosphoryl-MurNAc-(pentapeptide)GlcNAc (lipid intermediate II).</text>
</comment>
<feature type="binding site" evidence="10">
    <location>
        <position position="247"/>
    </location>
    <ligand>
        <name>UDP-N-acetyl-alpha-D-glucosamine</name>
        <dbReference type="ChEBI" id="CHEBI:57705"/>
    </ligand>
</feature>
<feature type="binding site" evidence="10">
    <location>
        <position position="192"/>
    </location>
    <ligand>
        <name>UDP-N-acetyl-alpha-D-glucosamine</name>
        <dbReference type="ChEBI" id="CHEBI:57705"/>
    </ligand>
</feature>
<evidence type="ECO:0000259" key="12">
    <source>
        <dbReference type="Pfam" id="PF03033"/>
    </source>
</evidence>
<comment type="caution">
    <text evidence="10">Lacks conserved residue(s) required for the propagation of feature annotation.</text>
</comment>
<dbReference type="EMBL" id="JANRMI010000001">
    <property type="protein sequence ID" value="MDG0815548.1"/>
    <property type="molecule type" value="Genomic_DNA"/>
</dbReference>
<evidence type="ECO:0000256" key="2">
    <source>
        <dbReference type="ARBA" id="ARBA00022618"/>
    </source>
</evidence>
<evidence type="ECO:0000256" key="4">
    <source>
        <dbReference type="ARBA" id="ARBA00022679"/>
    </source>
</evidence>
<dbReference type="Pfam" id="PF04101">
    <property type="entry name" value="Glyco_tran_28_C"/>
    <property type="match status" value="1"/>
</dbReference>
<evidence type="ECO:0000313" key="15">
    <source>
        <dbReference type="Proteomes" id="UP001152321"/>
    </source>
</evidence>
<dbReference type="InterPro" id="IPR004276">
    <property type="entry name" value="GlycoTrans_28_N"/>
</dbReference>
<keyword evidence="2 10" id="KW-0132">Cell division</keyword>
<keyword evidence="11" id="KW-0812">Transmembrane</keyword>
<dbReference type="PANTHER" id="PTHR21015">
    <property type="entry name" value="UDP-N-ACETYLGLUCOSAMINE--N-ACETYLMURAMYL-(PENTAPEPTIDE) PYROPHOSPHORYL-UNDECAPRENOL N-ACETYLGLUCOSAMINE TRANSFERASE 1"/>
    <property type="match status" value="1"/>
</dbReference>
<protein>
    <recommendedName>
        <fullName evidence="10">UDP-N-acetylglucosamine--N-acetylmuramyl-(pentapeptide) pyrophosphoryl-undecaprenol N-acetylglucosamine transferase</fullName>
        <ecNumber evidence="10">2.4.1.227</ecNumber>
    </recommendedName>
    <alternativeName>
        <fullName evidence="10">Undecaprenyl-PP-MurNAc-pentapeptide-UDPGlcNAc GlcNAc transferase</fullName>
    </alternativeName>
</protein>
<organism evidence="14 15">
    <name type="scientific">Bdellovibrio svalbardensis</name>
    <dbReference type="NCBI Taxonomy" id="2972972"/>
    <lineage>
        <taxon>Bacteria</taxon>
        <taxon>Pseudomonadati</taxon>
        <taxon>Bdellovibrionota</taxon>
        <taxon>Bdellovibrionia</taxon>
        <taxon>Bdellovibrionales</taxon>
        <taxon>Pseudobdellovibrionaceae</taxon>
        <taxon>Bdellovibrio</taxon>
    </lineage>
</organism>
<dbReference type="HAMAP" id="MF_00033">
    <property type="entry name" value="MurG"/>
    <property type="match status" value="1"/>
</dbReference>
<dbReference type="GO" id="GO:0016757">
    <property type="term" value="F:glycosyltransferase activity"/>
    <property type="evidence" value="ECO:0007669"/>
    <property type="project" value="UniProtKB-KW"/>
</dbReference>
<feature type="domain" description="Glycosyltransferase family 28 N-terminal" evidence="12">
    <location>
        <begin position="6"/>
        <end position="145"/>
    </location>
</feature>
<dbReference type="CDD" id="cd03785">
    <property type="entry name" value="GT28_MurG"/>
    <property type="match status" value="1"/>
</dbReference>
<evidence type="ECO:0000313" key="14">
    <source>
        <dbReference type="EMBL" id="MDG0815548.1"/>
    </source>
</evidence>
<dbReference type="SUPFAM" id="SSF53756">
    <property type="entry name" value="UDP-Glycosyltransferase/glycogen phosphorylase"/>
    <property type="match status" value="1"/>
</dbReference>
<dbReference type="Pfam" id="PF03033">
    <property type="entry name" value="Glyco_transf_28"/>
    <property type="match status" value="1"/>
</dbReference>
<keyword evidence="11" id="KW-1133">Transmembrane helix</keyword>
<dbReference type="PANTHER" id="PTHR21015:SF22">
    <property type="entry name" value="GLYCOSYLTRANSFERASE"/>
    <property type="match status" value="1"/>
</dbReference>
<keyword evidence="3 10" id="KW-0328">Glycosyltransferase</keyword>
<name>A0ABT6DFH8_9BACT</name>
<keyword evidence="7 10" id="KW-0472">Membrane</keyword>
<keyword evidence="15" id="KW-1185">Reference proteome</keyword>
<comment type="subcellular location">
    <subcellularLocation>
        <location evidence="10">Cell membrane</location>
        <topology evidence="10">Peripheral membrane protein</topology>
        <orientation evidence="10">Cytoplasmic side</orientation>
    </subcellularLocation>
</comment>
<keyword evidence="6 10" id="KW-0573">Peptidoglycan synthesis</keyword>
<reference evidence="14" key="1">
    <citation type="submission" date="2022-08" db="EMBL/GenBank/DDBJ databases">
        <title>Novel Bdellovibrio Species Isolated from Svalbard: Designation Bdellovibrio svalbardensis.</title>
        <authorList>
            <person name="Mitchell R.J."/>
            <person name="Choi S.Y."/>
        </authorList>
    </citation>
    <scope>NUCLEOTIDE SEQUENCE</scope>
    <source>
        <strain evidence="14">PAP01</strain>
    </source>
</reference>
<evidence type="ECO:0000259" key="13">
    <source>
        <dbReference type="Pfam" id="PF04101"/>
    </source>
</evidence>
<evidence type="ECO:0000256" key="5">
    <source>
        <dbReference type="ARBA" id="ARBA00022960"/>
    </source>
</evidence>
<dbReference type="Proteomes" id="UP001152321">
    <property type="component" value="Unassembled WGS sequence"/>
</dbReference>
<dbReference type="RefSeq" id="WP_277577023.1">
    <property type="nucleotide sequence ID" value="NZ_JANRMI010000001.1"/>
</dbReference>
<feature type="binding site" evidence="10">
    <location>
        <position position="168"/>
    </location>
    <ligand>
        <name>UDP-N-acetyl-alpha-D-glucosamine</name>
        <dbReference type="ChEBI" id="CHEBI:57705"/>
    </ligand>
</feature>
<comment type="similarity">
    <text evidence="10">Belongs to the glycosyltransferase 28 family. MurG subfamily.</text>
</comment>
<keyword evidence="5 10" id="KW-0133">Cell shape</keyword>
<comment type="pathway">
    <text evidence="10">Cell wall biogenesis; peptidoglycan biosynthesis.</text>
</comment>
<dbReference type="Gene3D" id="3.40.50.2000">
    <property type="entry name" value="Glycogen Phosphorylase B"/>
    <property type="match status" value="2"/>
</dbReference>
<evidence type="ECO:0000256" key="6">
    <source>
        <dbReference type="ARBA" id="ARBA00022984"/>
    </source>
</evidence>
<feature type="binding site" evidence="10">
    <location>
        <position position="291"/>
    </location>
    <ligand>
        <name>UDP-N-acetyl-alpha-D-glucosamine</name>
        <dbReference type="ChEBI" id="CHEBI:57705"/>
    </ligand>
</feature>
<feature type="domain" description="Glycosyl transferase family 28 C-terminal" evidence="13">
    <location>
        <begin position="186"/>
        <end position="338"/>
    </location>
</feature>
<keyword evidence="9 10" id="KW-0961">Cell wall biogenesis/degradation</keyword>
<accession>A0ABT6DFH8</accession>
<evidence type="ECO:0000256" key="10">
    <source>
        <dbReference type="HAMAP-Rule" id="MF_00033"/>
    </source>
</evidence>